<reference evidence="1 2" key="1">
    <citation type="submission" date="2009-09" db="EMBL/GenBank/DDBJ databases">
        <authorList>
            <person name="Weinstock G."/>
            <person name="Sodergren E."/>
            <person name="Clifton S."/>
            <person name="Fulton L."/>
            <person name="Fulton B."/>
            <person name="Courtney L."/>
            <person name="Fronick C."/>
            <person name="Harrison M."/>
            <person name="Strong C."/>
            <person name="Farmer C."/>
            <person name="Delahaunty K."/>
            <person name="Markovic C."/>
            <person name="Hall O."/>
            <person name="Minx P."/>
            <person name="Tomlinson C."/>
            <person name="Mitreva M."/>
            <person name="Nelson J."/>
            <person name="Hou S."/>
            <person name="Wollam A."/>
            <person name="Pepin K.H."/>
            <person name="Johnson M."/>
            <person name="Bhonagiri V."/>
            <person name="Nash W.E."/>
            <person name="Warren W."/>
            <person name="Chinwalla A."/>
            <person name="Mardis E.R."/>
            <person name="Wilson R.K."/>
        </authorList>
    </citation>
    <scope>NUCLEOTIDE SEQUENCE [LARGE SCALE GENOMIC DNA]</scope>
    <source>
        <strain evidence="1 2">F0319</strain>
    </source>
</reference>
<sequence>MELSIFAVEAAVSARCASDGAVFSENIFQEMLENIILFFCRL</sequence>
<dbReference type="HOGENOM" id="CLU_3256059_0_0_10"/>
<dbReference type="Proteomes" id="UP000003327">
    <property type="component" value="Unassembled WGS sequence"/>
</dbReference>
<dbReference type="AlphaFoldDB" id="C9MS74"/>
<accession>C9MS74</accession>
<dbReference type="EMBL" id="ACVA01000061">
    <property type="protein sequence ID" value="EEX17616.1"/>
    <property type="molecule type" value="Genomic_DNA"/>
</dbReference>
<dbReference type="STRING" id="649761.HMPREF0973_02488"/>
<name>C9MS74_9BACT</name>
<comment type="caution">
    <text evidence="1">The sequence shown here is derived from an EMBL/GenBank/DDBJ whole genome shotgun (WGS) entry which is preliminary data.</text>
</comment>
<evidence type="ECO:0000313" key="2">
    <source>
        <dbReference type="Proteomes" id="UP000003327"/>
    </source>
</evidence>
<protein>
    <submittedName>
        <fullName evidence="1">Uncharacterized protein</fullName>
    </submittedName>
</protein>
<keyword evidence="2" id="KW-1185">Reference proteome</keyword>
<proteinExistence type="predicted"/>
<evidence type="ECO:0000313" key="1">
    <source>
        <dbReference type="EMBL" id="EEX17616.1"/>
    </source>
</evidence>
<organism evidence="1 2">
    <name type="scientific">Prevotella veroralis F0319</name>
    <dbReference type="NCBI Taxonomy" id="649761"/>
    <lineage>
        <taxon>Bacteria</taxon>
        <taxon>Pseudomonadati</taxon>
        <taxon>Bacteroidota</taxon>
        <taxon>Bacteroidia</taxon>
        <taxon>Bacteroidales</taxon>
        <taxon>Prevotellaceae</taxon>
        <taxon>Prevotella</taxon>
    </lineage>
</organism>
<gene>
    <name evidence="1" type="ORF">HMPREF0973_02488</name>
</gene>